<feature type="region of interest" description="Disordered" evidence="1">
    <location>
        <begin position="50"/>
        <end position="69"/>
    </location>
</feature>
<dbReference type="Proteomes" id="UP000288216">
    <property type="component" value="Unassembled WGS sequence"/>
</dbReference>
<evidence type="ECO:0000313" key="2">
    <source>
        <dbReference type="EMBL" id="GCB79016.1"/>
    </source>
</evidence>
<evidence type="ECO:0000313" key="3">
    <source>
        <dbReference type="Proteomes" id="UP000288216"/>
    </source>
</evidence>
<name>A0A401Q0X7_SCYTO</name>
<reference evidence="2 3" key="1">
    <citation type="journal article" date="2018" name="Nat. Ecol. Evol.">
        <title>Shark genomes provide insights into elasmobranch evolution and the origin of vertebrates.</title>
        <authorList>
            <person name="Hara Y"/>
            <person name="Yamaguchi K"/>
            <person name="Onimaru K"/>
            <person name="Kadota M"/>
            <person name="Koyanagi M"/>
            <person name="Keeley SD"/>
            <person name="Tatsumi K"/>
            <person name="Tanaka K"/>
            <person name="Motone F"/>
            <person name="Kageyama Y"/>
            <person name="Nozu R"/>
            <person name="Adachi N"/>
            <person name="Nishimura O"/>
            <person name="Nakagawa R"/>
            <person name="Tanegashima C"/>
            <person name="Kiyatake I"/>
            <person name="Matsumoto R"/>
            <person name="Murakumo K"/>
            <person name="Nishida K"/>
            <person name="Terakita A"/>
            <person name="Kuratani S"/>
            <person name="Sato K"/>
            <person name="Hyodo S Kuraku.S."/>
        </authorList>
    </citation>
    <scope>NUCLEOTIDE SEQUENCE [LARGE SCALE GENOMIC DNA]</scope>
</reference>
<evidence type="ECO:0000256" key="1">
    <source>
        <dbReference type="SAM" id="MobiDB-lite"/>
    </source>
</evidence>
<dbReference type="PANTHER" id="PTHR28601">
    <property type="entry name" value="COILED-COIL DOMAIN-CONTAINING PROTEIN 24"/>
    <property type="match status" value="1"/>
</dbReference>
<dbReference type="OMA" id="LASTCRW"/>
<dbReference type="OrthoDB" id="6022633at2759"/>
<dbReference type="InterPro" id="IPR031367">
    <property type="entry name" value="CCDC24"/>
</dbReference>
<dbReference type="Pfam" id="PF15669">
    <property type="entry name" value="CCDC24"/>
    <property type="match status" value="1"/>
</dbReference>
<sequence>MQDQGNVMAAGRGENDVLSAYNPDVVSFAMGQSKARSTLNRLANTKSLIDKRMGRGISQPSSSSENKSLSPLYNCKDNIEAIKDKINVRSIDEVVTHLQFILQEESSTLEKHIQFLQECIEEEHNYSLNLTTQSAVPSIAELKDERKILERDLQLAPSIESLLQVPKPPRCRSSQRSCR</sequence>
<accession>A0A401Q0X7</accession>
<dbReference type="PANTHER" id="PTHR28601:SF1">
    <property type="entry name" value="COILED-COIL DOMAIN-CONTAINING PROTEIN 24"/>
    <property type="match status" value="1"/>
</dbReference>
<dbReference type="STRING" id="75743.A0A401Q0X7"/>
<comment type="caution">
    <text evidence="2">The sequence shown here is derived from an EMBL/GenBank/DDBJ whole genome shotgun (WGS) entry which is preliminary data.</text>
</comment>
<dbReference type="EMBL" id="BFAA01011902">
    <property type="protein sequence ID" value="GCB79016.1"/>
    <property type="molecule type" value="Genomic_DNA"/>
</dbReference>
<keyword evidence="3" id="KW-1185">Reference proteome</keyword>
<dbReference type="AlphaFoldDB" id="A0A401Q0X7"/>
<gene>
    <name evidence="2" type="ORF">scyTo_0017822</name>
</gene>
<proteinExistence type="predicted"/>
<feature type="compositionally biased region" description="Low complexity" evidence="1">
    <location>
        <begin position="58"/>
        <end position="69"/>
    </location>
</feature>
<organism evidence="2 3">
    <name type="scientific">Scyliorhinus torazame</name>
    <name type="common">Cloudy catshark</name>
    <name type="synonym">Catulus torazame</name>
    <dbReference type="NCBI Taxonomy" id="75743"/>
    <lineage>
        <taxon>Eukaryota</taxon>
        <taxon>Metazoa</taxon>
        <taxon>Chordata</taxon>
        <taxon>Craniata</taxon>
        <taxon>Vertebrata</taxon>
        <taxon>Chondrichthyes</taxon>
        <taxon>Elasmobranchii</taxon>
        <taxon>Galeomorphii</taxon>
        <taxon>Galeoidea</taxon>
        <taxon>Carcharhiniformes</taxon>
        <taxon>Scyliorhinidae</taxon>
        <taxon>Scyliorhinus</taxon>
    </lineage>
</organism>
<protein>
    <submittedName>
        <fullName evidence="2">Uncharacterized protein</fullName>
    </submittedName>
</protein>